<dbReference type="PANTHER" id="PTHR43819:SF1">
    <property type="entry name" value="ARCHAEAL-TYPE GLUTAMATE SYNTHASE [NADPH]"/>
    <property type="match status" value="1"/>
</dbReference>
<name>A0A380FM62_STAGA</name>
<dbReference type="STRING" id="1293.SH09_08480"/>
<feature type="domain" description="Glutamate synthase" evidence="2">
    <location>
        <begin position="41"/>
        <end position="294"/>
    </location>
</feature>
<comment type="similarity">
    <text evidence="1">Belongs to the glutamate synthase family.</text>
</comment>
<keyword evidence="3" id="KW-0560">Oxidoreductase</keyword>
<gene>
    <name evidence="3" type="primary">gltS_1</name>
    <name evidence="3" type="ORF">NCTC12195_04357</name>
</gene>
<dbReference type="GO" id="GO:0016041">
    <property type="term" value="F:glutamate synthase (ferredoxin) activity"/>
    <property type="evidence" value="ECO:0007669"/>
    <property type="project" value="UniProtKB-EC"/>
</dbReference>
<dbReference type="SUPFAM" id="SSF51395">
    <property type="entry name" value="FMN-linked oxidoreductases"/>
    <property type="match status" value="1"/>
</dbReference>
<protein>
    <submittedName>
        <fullName evidence="3">Glutamate synthase</fullName>
        <ecNumber evidence="3">1.4.7.1</ecNumber>
    </submittedName>
</protein>
<dbReference type="Pfam" id="PF01645">
    <property type="entry name" value="Glu_synthase"/>
    <property type="match status" value="1"/>
</dbReference>
<dbReference type="PANTHER" id="PTHR43819">
    <property type="entry name" value="ARCHAEAL-TYPE GLUTAMATE SYNTHASE [NADPH]"/>
    <property type="match status" value="1"/>
</dbReference>
<dbReference type="Proteomes" id="UP000255277">
    <property type="component" value="Unassembled WGS sequence"/>
</dbReference>
<evidence type="ECO:0000259" key="2">
    <source>
        <dbReference type="Pfam" id="PF01645"/>
    </source>
</evidence>
<dbReference type="EC" id="1.4.7.1" evidence="3"/>
<accession>A0A380FM62</accession>
<dbReference type="EMBL" id="UHDK01000001">
    <property type="protein sequence ID" value="SUM34830.1"/>
    <property type="molecule type" value="Genomic_DNA"/>
</dbReference>
<organism evidence="3 4">
    <name type="scientific">Staphylococcus gallinarum</name>
    <dbReference type="NCBI Taxonomy" id="1293"/>
    <lineage>
        <taxon>Bacteria</taxon>
        <taxon>Bacillati</taxon>
        <taxon>Bacillota</taxon>
        <taxon>Bacilli</taxon>
        <taxon>Bacillales</taxon>
        <taxon>Staphylococcaceae</taxon>
        <taxon>Staphylococcus</taxon>
    </lineage>
</organism>
<reference evidence="3 4" key="1">
    <citation type="submission" date="2018-06" db="EMBL/GenBank/DDBJ databases">
        <authorList>
            <consortium name="Pathogen Informatics"/>
            <person name="Doyle S."/>
        </authorList>
    </citation>
    <scope>NUCLEOTIDE SEQUENCE [LARGE SCALE GENOMIC DNA]</scope>
    <source>
        <strain evidence="3 4">NCTC12195</strain>
    </source>
</reference>
<dbReference type="AlphaFoldDB" id="A0A380FM62"/>
<evidence type="ECO:0000313" key="3">
    <source>
        <dbReference type="EMBL" id="SUM34830.1"/>
    </source>
</evidence>
<dbReference type="CDD" id="cd02808">
    <property type="entry name" value="GltS_FMN"/>
    <property type="match status" value="1"/>
</dbReference>
<dbReference type="Gene3D" id="3.20.20.70">
    <property type="entry name" value="Aldolase class I"/>
    <property type="match status" value="1"/>
</dbReference>
<dbReference type="InterPro" id="IPR002932">
    <property type="entry name" value="Glu_synthdom"/>
</dbReference>
<sequence>MSSFGTQEDYEDGFYIQNTMFPLQTTELRINQSPMISTFIYQIDNERLFDRDEHRHKTEIDPYYLSDSDQVVLGPNLAYPFKIKRLVGQSGMSYGALGSHAITALSKGLGQAGTWMNTGEGGLSKYHLAGNVDIIFQIGPGLFGVRDKDGHFDLSAFRNLAQQDAIKAFEIKLAQGAKTRGGHMQGNKVTEEIAEIRKVEPWKTINSPNRFTNIDNPQALLNWVTELQQYGQKPVGFKIVISSVAEIESLVTTMIETNQYPDFITVDGGEGGTGATFQELEDRVGLPLFTALPHFICKVRTTRHSR</sequence>
<evidence type="ECO:0000256" key="1">
    <source>
        <dbReference type="ARBA" id="ARBA00009716"/>
    </source>
</evidence>
<proteinExistence type="inferred from homology"/>
<evidence type="ECO:0000313" key="4">
    <source>
        <dbReference type="Proteomes" id="UP000255277"/>
    </source>
</evidence>
<dbReference type="InterPro" id="IPR013785">
    <property type="entry name" value="Aldolase_TIM"/>
</dbReference>
<dbReference type="GO" id="GO:0006537">
    <property type="term" value="P:glutamate biosynthetic process"/>
    <property type="evidence" value="ECO:0007669"/>
    <property type="project" value="InterPro"/>
</dbReference>